<dbReference type="PANTHER" id="PTHR21240:SF30">
    <property type="entry name" value="AMIDOHYDROLASE-RELATED DOMAIN-CONTAINING PROTEIN-RELATED"/>
    <property type="match status" value="1"/>
</dbReference>
<protein>
    <recommendedName>
        <fullName evidence="4">Amidohydrolase-related domain-containing protein</fullName>
    </recommendedName>
</protein>
<keyword evidence="6" id="KW-1185">Reference proteome</keyword>
<dbReference type="EMBL" id="JAUEDM010000003">
    <property type="protein sequence ID" value="KAK3322017.1"/>
    <property type="molecule type" value="Genomic_DNA"/>
</dbReference>
<dbReference type="GO" id="GO:0005829">
    <property type="term" value="C:cytosol"/>
    <property type="evidence" value="ECO:0007669"/>
    <property type="project" value="TreeGrafter"/>
</dbReference>
<evidence type="ECO:0000313" key="6">
    <source>
        <dbReference type="Proteomes" id="UP001283341"/>
    </source>
</evidence>
<keyword evidence="1 3" id="KW-0210">Decarboxylase</keyword>
<name>A0AAE0IC71_9PEZI</name>
<accession>A0AAE0IC71</accession>
<keyword evidence="2 3" id="KW-0456">Lyase</keyword>
<organism evidence="5 6">
    <name type="scientific">Apodospora peruviana</name>
    <dbReference type="NCBI Taxonomy" id="516989"/>
    <lineage>
        <taxon>Eukaryota</taxon>
        <taxon>Fungi</taxon>
        <taxon>Dikarya</taxon>
        <taxon>Ascomycota</taxon>
        <taxon>Pezizomycotina</taxon>
        <taxon>Sordariomycetes</taxon>
        <taxon>Sordariomycetidae</taxon>
        <taxon>Sordariales</taxon>
        <taxon>Lasiosphaeriaceae</taxon>
        <taxon>Apodospora</taxon>
    </lineage>
</organism>
<dbReference type="InterPro" id="IPR032466">
    <property type="entry name" value="Metal_Hydrolase"/>
</dbReference>
<dbReference type="SUPFAM" id="SSF51556">
    <property type="entry name" value="Metallo-dependent hydrolases"/>
    <property type="match status" value="1"/>
</dbReference>
<evidence type="ECO:0000256" key="1">
    <source>
        <dbReference type="ARBA" id="ARBA00022793"/>
    </source>
</evidence>
<evidence type="ECO:0000313" key="5">
    <source>
        <dbReference type="EMBL" id="KAK3322017.1"/>
    </source>
</evidence>
<comment type="caution">
    <text evidence="5">The sequence shown here is derived from an EMBL/GenBank/DDBJ whole genome shotgun (WGS) entry which is preliminary data.</text>
</comment>
<gene>
    <name evidence="5" type="ORF">B0H66DRAFT_186224</name>
</gene>
<evidence type="ECO:0000256" key="3">
    <source>
        <dbReference type="RuleBase" id="RU366045"/>
    </source>
</evidence>
<dbReference type="GO" id="GO:0016787">
    <property type="term" value="F:hydrolase activity"/>
    <property type="evidence" value="ECO:0007669"/>
    <property type="project" value="InterPro"/>
</dbReference>
<dbReference type="PANTHER" id="PTHR21240">
    <property type="entry name" value="2-AMINO-3-CARBOXYLMUCONATE-6-SEMIALDEHYDE DECARBOXYLASE"/>
    <property type="match status" value="1"/>
</dbReference>
<dbReference type="InterPro" id="IPR006680">
    <property type="entry name" value="Amidohydro-rel"/>
</dbReference>
<evidence type="ECO:0000256" key="2">
    <source>
        <dbReference type="ARBA" id="ARBA00023239"/>
    </source>
</evidence>
<comment type="similarity">
    <text evidence="3">Belongs to the metallo-dependent hydrolases superfamily.</text>
</comment>
<dbReference type="Proteomes" id="UP001283341">
    <property type="component" value="Unassembled WGS sequence"/>
</dbReference>
<dbReference type="Gene3D" id="3.20.20.140">
    <property type="entry name" value="Metal-dependent hydrolases"/>
    <property type="match status" value="1"/>
</dbReference>
<reference evidence="5" key="2">
    <citation type="submission" date="2023-06" db="EMBL/GenBank/DDBJ databases">
        <authorList>
            <consortium name="Lawrence Berkeley National Laboratory"/>
            <person name="Haridas S."/>
            <person name="Hensen N."/>
            <person name="Bonometti L."/>
            <person name="Westerberg I."/>
            <person name="Brannstrom I.O."/>
            <person name="Guillou S."/>
            <person name="Cros-Aarteil S."/>
            <person name="Calhoun S."/>
            <person name="Kuo A."/>
            <person name="Mondo S."/>
            <person name="Pangilinan J."/>
            <person name="Riley R."/>
            <person name="Labutti K."/>
            <person name="Andreopoulos B."/>
            <person name="Lipzen A."/>
            <person name="Chen C."/>
            <person name="Yanf M."/>
            <person name="Daum C."/>
            <person name="Ng V."/>
            <person name="Clum A."/>
            <person name="Steindorff A."/>
            <person name="Ohm R."/>
            <person name="Martin F."/>
            <person name="Silar P."/>
            <person name="Natvig D."/>
            <person name="Lalanne C."/>
            <person name="Gautier V."/>
            <person name="Ament-Velasquez S.L."/>
            <person name="Kruys A."/>
            <person name="Hutchinson M.I."/>
            <person name="Powell A.J."/>
            <person name="Barry K."/>
            <person name="Miller A.N."/>
            <person name="Grigoriev I.V."/>
            <person name="Debuchy R."/>
            <person name="Gladieux P."/>
            <person name="Thoren M.H."/>
            <person name="Johannesson H."/>
        </authorList>
    </citation>
    <scope>NUCLEOTIDE SEQUENCE</scope>
    <source>
        <strain evidence="5">CBS 118394</strain>
    </source>
</reference>
<dbReference type="GO" id="GO:0016831">
    <property type="term" value="F:carboxy-lyase activity"/>
    <property type="evidence" value="ECO:0007669"/>
    <property type="project" value="UniProtKB-KW"/>
</dbReference>
<reference evidence="5" key="1">
    <citation type="journal article" date="2023" name="Mol. Phylogenet. Evol.">
        <title>Genome-scale phylogeny and comparative genomics of the fungal order Sordariales.</title>
        <authorList>
            <person name="Hensen N."/>
            <person name="Bonometti L."/>
            <person name="Westerberg I."/>
            <person name="Brannstrom I.O."/>
            <person name="Guillou S."/>
            <person name="Cros-Aarteil S."/>
            <person name="Calhoun S."/>
            <person name="Haridas S."/>
            <person name="Kuo A."/>
            <person name="Mondo S."/>
            <person name="Pangilinan J."/>
            <person name="Riley R."/>
            <person name="LaButti K."/>
            <person name="Andreopoulos B."/>
            <person name="Lipzen A."/>
            <person name="Chen C."/>
            <person name="Yan M."/>
            <person name="Daum C."/>
            <person name="Ng V."/>
            <person name="Clum A."/>
            <person name="Steindorff A."/>
            <person name="Ohm R.A."/>
            <person name="Martin F."/>
            <person name="Silar P."/>
            <person name="Natvig D.O."/>
            <person name="Lalanne C."/>
            <person name="Gautier V."/>
            <person name="Ament-Velasquez S.L."/>
            <person name="Kruys A."/>
            <person name="Hutchinson M.I."/>
            <person name="Powell A.J."/>
            <person name="Barry K."/>
            <person name="Miller A.N."/>
            <person name="Grigoriev I.V."/>
            <person name="Debuchy R."/>
            <person name="Gladieux P."/>
            <person name="Hiltunen Thoren M."/>
            <person name="Johannesson H."/>
        </authorList>
    </citation>
    <scope>NUCLEOTIDE SEQUENCE</scope>
    <source>
        <strain evidence="5">CBS 118394</strain>
    </source>
</reference>
<feature type="domain" description="Amidohydrolase-related" evidence="4">
    <location>
        <begin position="54"/>
        <end position="324"/>
    </location>
</feature>
<dbReference type="FunFam" id="3.20.20.140:FF:000099">
    <property type="entry name" value="Amidohydrolase 2"/>
    <property type="match status" value="1"/>
</dbReference>
<dbReference type="GO" id="GO:0019748">
    <property type="term" value="P:secondary metabolic process"/>
    <property type="evidence" value="ECO:0007669"/>
    <property type="project" value="TreeGrafter"/>
</dbReference>
<dbReference type="AlphaFoldDB" id="A0AAE0IC71"/>
<evidence type="ECO:0000259" key="4">
    <source>
        <dbReference type="Pfam" id="PF04909"/>
    </source>
</evidence>
<sequence length="329" mass="36734">MTPPLITLEEHFFSSTVPASLRDSYSEQLKHVDGVFDKLRNLNELRLRDMDVGRVSLQVVSHAPGLTDPADCRAANDQLFAAIKAHEARVGDGKSRLAGFAVAPMGDPVEAADVLRVAITDLGFVGALVDNHYNGKFFDGPEYDPWWSAAEELDVPVYLHPNWPGEDMALRYQGDFSDAAARSMGSSGLGWHTETALHVLRLFASGLFDRRPKLKIILGHMGETIPFMLERIQVLSRRWGTYLRDFKTVYNENIWITTSGVWSIDPMRCILANTSIEHILYSVDYPFQKNEVGLEWITALEKSGLVDEDQLEAIAYGNAEKLLGVKLPT</sequence>
<dbReference type="Pfam" id="PF04909">
    <property type="entry name" value="Amidohydro_2"/>
    <property type="match status" value="1"/>
</dbReference>
<dbReference type="InterPro" id="IPR032465">
    <property type="entry name" value="ACMSD"/>
</dbReference>
<proteinExistence type="inferred from homology"/>